<reference evidence="3" key="1">
    <citation type="submission" date="2014-09" db="EMBL/GenBank/DDBJ databases">
        <authorList>
            <person name="Sharma Rahul"/>
            <person name="Thines Marco"/>
        </authorList>
    </citation>
    <scope>NUCLEOTIDE SEQUENCE [LARGE SCALE GENOMIC DNA]</scope>
</reference>
<keyword evidence="1" id="KW-0234">DNA repair</keyword>
<dbReference type="AlphaFoldDB" id="A0A0P1B314"/>
<dbReference type="PANTHER" id="PTHR11276:SF28">
    <property type="entry name" value="DNA POLYMERASE LAMBDA"/>
    <property type="match status" value="1"/>
</dbReference>
<dbReference type="OrthoDB" id="205514at2759"/>
<accession>A0A0P1B314</accession>
<keyword evidence="1" id="KW-0548">Nucleotidyltransferase</keyword>
<dbReference type="PRINTS" id="PR00870">
    <property type="entry name" value="DNAPOLXBETA"/>
</dbReference>
<dbReference type="GO" id="GO:0046872">
    <property type="term" value="F:metal ion binding"/>
    <property type="evidence" value="ECO:0007669"/>
    <property type="project" value="UniProtKB-UniRule"/>
</dbReference>
<dbReference type="GO" id="GO:0006303">
    <property type="term" value="P:double-strand break repair via nonhomologous end joining"/>
    <property type="evidence" value="ECO:0007669"/>
    <property type="project" value="TreeGrafter"/>
</dbReference>
<sequence length="560" mass="63517">MTITVGLSPRLVLHPQRKRKFFEDLAQLLDEEPPEIYPLQGAFYGPELPMNAALHPPSSLESSNTTQPIVMPSHSLNALNAINNNSLNSSNSRTQQRKDQRVHFEFELETKNDKEKCRRGGNCAARFLVTTLSKSGVMSEKTPVGSRLELIDYYDVDRMCEASPCWLYNNEATCAMHEGFIRRPMLLFSLQALDEFIARCEWFDQQRWHVQACKVARRVLTAMWENDVLDSESSGQDLVLRDYIFQKSSVNGVALEVWRIIARYWEKYKQNYLHHQELYFDEAKNGEITSIASEWDQARSLLNVYGMKSNRAQRLLEQEGGNYFNVRQVIDKLIRAQTHDIPIVEQLRVGIDFIVPASGLGSSPIVRRPNLNQKDGKMAFNAILIHLKNWNTKIQVFPCGSFSRGAAFISVLDILVAVPTVLEISTTANADVDAQQFEEVITALTAANVIQHGAMRRISTSRGACIIPFKTSTVLLDIKIFSPPKSWIALLYFTGPESFVLSFFSDLLKQSLQEISNTSFDCIYTSVVEAIGLKALLKIASEKDLFELCGRRYLQPTDRL</sequence>
<dbReference type="InterPro" id="IPR022312">
    <property type="entry name" value="DNA_pol_X"/>
</dbReference>
<keyword evidence="1" id="KW-0227">DNA damage</keyword>
<keyword evidence="1" id="KW-0239">DNA-directed DNA polymerase</keyword>
<dbReference type="SUPFAM" id="SSF81301">
    <property type="entry name" value="Nucleotidyltransferase"/>
    <property type="match status" value="1"/>
</dbReference>
<dbReference type="GO" id="GO:0005634">
    <property type="term" value="C:nucleus"/>
    <property type="evidence" value="ECO:0007669"/>
    <property type="project" value="UniProtKB-SubCell"/>
</dbReference>
<comment type="function">
    <text evidence="1">DNA polymerase that functions in several pathways of DNA repair. Involved in base excision repair (BER) responsible for repair of lesions that give rise to abasic (AP) sites in DNA. Also contributes to DNA double-strand break repair by non-homologous end joining and homologous recombination. Has both template-dependent and template-independent (terminal transferase) DNA polymerase activities. Has also a 5'-deoxyribose-5-phosphate lyase (dRP lyase) activity.</text>
</comment>
<comment type="subcellular location">
    <subcellularLocation>
        <location evidence="1">Nucleus</location>
    </subcellularLocation>
</comment>
<name>A0A0P1B314_PLAHL</name>
<proteinExistence type="inferred from homology"/>
<comment type="catalytic activity">
    <reaction evidence="1">
        <text>DNA(n) + a 2'-deoxyribonucleoside 5'-triphosphate = DNA(n+1) + diphosphate</text>
        <dbReference type="Rhea" id="RHEA:22508"/>
        <dbReference type="Rhea" id="RHEA-COMP:17339"/>
        <dbReference type="Rhea" id="RHEA-COMP:17340"/>
        <dbReference type="ChEBI" id="CHEBI:33019"/>
        <dbReference type="ChEBI" id="CHEBI:61560"/>
        <dbReference type="ChEBI" id="CHEBI:173112"/>
        <dbReference type="EC" id="2.7.7.7"/>
    </reaction>
</comment>
<evidence type="ECO:0000313" key="2">
    <source>
        <dbReference type="EMBL" id="CEG48237.1"/>
    </source>
</evidence>
<dbReference type="InterPro" id="IPR043519">
    <property type="entry name" value="NT_sf"/>
</dbReference>
<evidence type="ECO:0000313" key="3">
    <source>
        <dbReference type="Proteomes" id="UP000054928"/>
    </source>
</evidence>
<dbReference type="InterPro" id="IPR002008">
    <property type="entry name" value="DNA_pol_X_beta-like"/>
</dbReference>
<dbReference type="PANTHER" id="PTHR11276">
    <property type="entry name" value="DNA POLYMERASE TYPE-X FAMILY MEMBER"/>
    <property type="match status" value="1"/>
</dbReference>
<dbReference type="GO" id="GO:0003887">
    <property type="term" value="F:DNA-directed DNA polymerase activity"/>
    <property type="evidence" value="ECO:0007669"/>
    <property type="project" value="UniProtKB-UniRule"/>
</dbReference>
<evidence type="ECO:0000256" key="1">
    <source>
        <dbReference type="RuleBase" id="RU366014"/>
    </source>
</evidence>
<comment type="similarity">
    <text evidence="1">Belongs to the DNA polymerase type-X family.</text>
</comment>
<keyword evidence="3" id="KW-1185">Reference proteome</keyword>
<dbReference type="GO" id="GO:0003677">
    <property type="term" value="F:DNA binding"/>
    <property type="evidence" value="ECO:0007669"/>
    <property type="project" value="UniProtKB-UniRule"/>
</dbReference>
<protein>
    <recommendedName>
        <fullName evidence="1">DNA polymerase</fullName>
        <ecNumber evidence="1">2.7.7.7</ecNumber>
    </recommendedName>
</protein>
<dbReference type="Gene3D" id="3.30.460.10">
    <property type="entry name" value="Beta Polymerase, domain 2"/>
    <property type="match status" value="1"/>
</dbReference>
<organism evidence="2 3">
    <name type="scientific">Plasmopara halstedii</name>
    <name type="common">Downy mildew of sunflower</name>
    <dbReference type="NCBI Taxonomy" id="4781"/>
    <lineage>
        <taxon>Eukaryota</taxon>
        <taxon>Sar</taxon>
        <taxon>Stramenopiles</taxon>
        <taxon>Oomycota</taxon>
        <taxon>Peronosporomycetes</taxon>
        <taxon>Peronosporales</taxon>
        <taxon>Peronosporaceae</taxon>
        <taxon>Plasmopara</taxon>
    </lineage>
</organism>
<keyword evidence="1" id="KW-0808">Transferase</keyword>
<dbReference type="RefSeq" id="XP_024584606.1">
    <property type="nucleotide sequence ID" value="XM_024719293.1"/>
</dbReference>
<dbReference type="OMA" id="KQNYLHQ"/>
<dbReference type="STRING" id="4781.A0A0P1B314"/>
<dbReference type="EMBL" id="CCYD01002887">
    <property type="protein sequence ID" value="CEG48237.1"/>
    <property type="molecule type" value="Genomic_DNA"/>
</dbReference>
<dbReference type="GeneID" id="36400761"/>
<dbReference type="Proteomes" id="UP000054928">
    <property type="component" value="Unassembled WGS sequence"/>
</dbReference>
<keyword evidence="1" id="KW-0539">Nucleus</keyword>
<dbReference type="EC" id="2.7.7.7" evidence="1"/>